<gene>
    <name evidence="1" type="ORF">NPIL_156141</name>
</gene>
<evidence type="ECO:0000313" key="2">
    <source>
        <dbReference type="Proteomes" id="UP000887013"/>
    </source>
</evidence>
<comment type="caution">
    <text evidence="1">The sequence shown here is derived from an EMBL/GenBank/DDBJ whole genome shotgun (WGS) entry which is preliminary data.</text>
</comment>
<organism evidence="1 2">
    <name type="scientific">Nephila pilipes</name>
    <name type="common">Giant wood spider</name>
    <name type="synonym">Nephila maculata</name>
    <dbReference type="NCBI Taxonomy" id="299642"/>
    <lineage>
        <taxon>Eukaryota</taxon>
        <taxon>Metazoa</taxon>
        <taxon>Ecdysozoa</taxon>
        <taxon>Arthropoda</taxon>
        <taxon>Chelicerata</taxon>
        <taxon>Arachnida</taxon>
        <taxon>Araneae</taxon>
        <taxon>Araneomorphae</taxon>
        <taxon>Entelegynae</taxon>
        <taxon>Araneoidea</taxon>
        <taxon>Nephilidae</taxon>
        <taxon>Nephila</taxon>
    </lineage>
</organism>
<proteinExistence type="predicted"/>
<accession>A0A8X6QAY3</accession>
<reference evidence="1" key="1">
    <citation type="submission" date="2020-08" db="EMBL/GenBank/DDBJ databases">
        <title>Multicomponent nature underlies the extraordinary mechanical properties of spider dragline silk.</title>
        <authorList>
            <person name="Kono N."/>
            <person name="Nakamura H."/>
            <person name="Mori M."/>
            <person name="Yoshida Y."/>
            <person name="Ohtoshi R."/>
            <person name="Malay A.D."/>
            <person name="Moran D.A.P."/>
            <person name="Tomita M."/>
            <person name="Numata K."/>
            <person name="Arakawa K."/>
        </authorList>
    </citation>
    <scope>NUCLEOTIDE SEQUENCE</scope>
</reference>
<dbReference type="EMBL" id="BMAW01079520">
    <property type="protein sequence ID" value="GFU15583.1"/>
    <property type="molecule type" value="Genomic_DNA"/>
</dbReference>
<evidence type="ECO:0000313" key="1">
    <source>
        <dbReference type="EMBL" id="GFU15583.1"/>
    </source>
</evidence>
<protein>
    <submittedName>
        <fullName evidence="1">Uncharacterized protein</fullName>
    </submittedName>
</protein>
<feature type="non-terminal residue" evidence="1">
    <location>
        <position position="43"/>
    </location>
</feature>
<name>A0A8X6QAY3_NEPPI</name>
<dbReference type="Proteomes" id="UP000887013">
    <property type="component" value="Unassembled WGS sequence"/>
</dbReference>
<sequence>MDSLKSLGEDFTWIIEESVTEATSMDVEAEEKFVDDWHGTNKK</sequence>
<dbReference type="AlphaFoldDB" id="A0A8X6QAY3"/>
<keyword evidence="2" id="KW-1185">Reference proteome</keyword>